<evidence type="ECO:0000313" key="9">
    <source>
        <dbReference type="Proteomes" id="UP000428333"/>
    </source>
</evidence>
<dbReference type="GO" id="GO:0009535">
    <property type="term" value="C:chloroplast thylakoid membrane"/>
    <property type="evidence" value="ECO:0007669"/>
    <property type="project" value="UniProtKB-SubCell"/>
</dbReference>
<dbReference type="InterPro" id="IPR054099">
    <property type="entry name" value="PSII_PsbQ_pln"/>
</dbReference>
<reference evidence="8 9" key="1">
    <citation type="journal article" date="2019" name="Genome Biol. Evol.">
        <title>The Rhododendron genome and chromosomal organization provide insight into shared whole-genome duplications across the heath family (Ericaceae).</title>
        <authorList>
            <person name="Soza V.L."/>
            <person name="Lindsley D."/>
            <person name="Waalkes A."/>
            <person name="Ramage E."/>
            <person name="Patwardhan R.P."/>
            <person name="Burton J.N."/>
            <person name="Adey A."/>
            <person name="Kumar A."/>
            <person name="Qiu R."/>
            <person name="Shendure J."/>
            <person name="Hall B."/>
        </authorList>
    </citation>
    <scope>NUCLEOTIDE SEQUENCE [LARGE SCALE GENOMIC DNA]</scope>
    <source>
        <strain evidence="8">RSF 1966-606</strain>
    </source>
</reference>
<organism evidence="8 9">
    <name type="scientific">Rhododendron williamsianum</name>
    <dbReference type="NCBI Taxonomy" id="262921"/>
    <lineage>
        <taxon>Eukaryota</taxon>
        <taxon>Viridiplantae</taxon>
        <taxon>Streptophyta</taxon>
        <taxon>Embryophyta</taxon>
        <taxon>Tracheophyta</taxon>
        <taxon>Spermatophyta</taxon>
        <taxon>Magnoliopsida</taxon>
        <taxon>eudicotyledons</taxon>
        <taxon>Gunneridae</taxon>
        <taxon>Pentapetalae</taxon>
        <taxon>asterids</taxon>
        <taxon>Ericales</taxon>
        <taxon>Ericaceae</taxon>
        <taxon>Ericoideae</taxon>
        <taxon>Rhodoreae</taxon>
        <taxon>Rhododendron</taxon>
    </lineage>
</organism>
<keyword evidence="5" id="KW-0793">Thylakoid</keyword>
<gene>
    <name evidence="8" type="ORF">C3L33_17301</name>
</gene>
<name>A0A6A4L887_9ERIC</name>
<dbReference type="GO" id="GO:0019898">
    <property type="term" value="C:extrinsic component of membrane"/>
    <property type="evidence" value="ECO:0007669"/>
    <property type="project" value="InterPro"/>
</dbReference>
<proteinExistence type="inferred from homology"/>
<evidence type="ECO:0000256" key="7">
    <source>
        <dbReference type="ARBA" id="ARBA00035649"/>
    </source>
</evidence>
<comment type="caution">
    <text evidence="8">The sequence shown here is derived from an EMBL/GenBank/DDBJ whole genome shotgun (WGS) entry which is preliminary data.</text>
</comment>
<keyword evidence="6" id="KW-0472">Membrane</keyword>
<dbReference type="PANTHER" id="PTHR33399">
    <property type="entry name" value="OXYGEN-EVOLVING ENHANCER PROTEIN 3-1, CHLOROPLASTIC"/>
    <property type="match status" value="1"/>
</dbReference>
<dbReference type="InterPro" id="IPR008797">
    <property type="entry name" value="PSII_PsbQ"/>
</dbReference>
<keyword evidence="9" id="KW-1185">Reference proteome</keyword>
<keyword evidence="2" id="KW-0150">Chloroplast</keyword>
<comment type="similarity">
    <text evidence="7">Belongs to the PsbQ family.</text>
</comment>
<evidence type="ECO:0000256" key="3">
    <source>
        <dbReference type="ARBA" id="ARBA00022640"/>
    </source>
</evidence>
<comment type="subcellular location">
    <subcellularLocation>
        <location evidence="1">Plastid</location>
        <location evidence="1">Chloroplast thylakoid membrane</location>
    </subcellularLocation>
</comment>
<keyword evidence="3" id="KW-0934">Plastid</keyword>
<feature type="non-terminal residue" evidence="8">
    <location>
        <position position="1"/>
    </location>
</feature>
<dbReference type="Proteomes" id="UP000428333">
    <property type="component" value="Linkage Group LG10"/>
</dbReference>
<evidence type="ECO:0000256" key="6">
    <source>
        <dbReference type="ARBA" id="ARBA00023136"/>
    </source>
</evidence>
<evidence type="ECO:0000313" key="8">
    <source>
        <dbReference type="EMBL" id="KAE9450798.1"/>
    </source>
</evidence>
<evidence type="ECO:0000256" key="4">
    <source>
        <dbReference type="ARBA" id="ARBA00022946"/>
    </source>
</evidence>
<protein>
    <submittedName>
        <fullName evidence="8">Uncharacterized protein</fullName>
    </submittedName>
</protein>
<dbReference type="GO" id="GO:0005509">
    <property type="term" value="F:calcium ion binding"/>
    <property type="evidence" value="ECO:0007669"/>
    <property type="project" value="InterPro"/>
</dbReference>
<dbReference type="AlphaFoldDB" id="A0A6A4L887"/>
<dbReference type="InterPro" id="IPR023222">
    <property type="entry name" value="PsbQ-like_dom_sf"/>
</dbReference>
<dbReference type="GO" id="GO:0009654">
    <property type="term" value="C:photosystem II oxygen evolving complex"/>
    <property type="evidence" value="ECO:0007669"/>
    <property type="project" value="InterPro"/>
</dbReference>
<dbReference type="SUPFAM" id="SSF101112">
    <property type="entry name" value="Oxygen-evolving enhancer protein 3"/>
    <property type="match status" value="1"/>
</dbReference>
<evidence type="ECO:0000256" key="1">
    <source>
        <dbReference type="ARBA" id="ARBA00004334"/>
    </source>
</evidence>
<dbReference type="EMBL" id="QEFC01002753">
    <property type="protein sequence ID" value="KAE9450798.1"/>
    <property type="molecule type" value="Genomic_DNA"/>
</dbReference>
<keyword evidence="4" id="KW-0809">Transit peptide</keyword>
<evidence type="ECO:0000256" key="2">
    <source>
        <dbReference type="ARBA" id="ARBA00022528"/>
    </source>
</evidence>
<sequence>YVKMMDVEFKGSVYRIRKCAFDLLAIGDDLMDDDYSWDLVGRDLRLKSTFLYCDFRKMISSAPQDQKKGLTKLANKLFCSIEEVCKFIAPYSYFPALQLDEAVKIRSITLTHDRYTEAAGILHEVMELMPSD</sequence>
<dbReference type="PANTHER" id="PTHR33399:SF8">
    <property type="entry name" value="OS04G0522800 PROTEIN"/>
    <property type="match status" value="1"/>
</dbReference>
<evidence type="ECO:0000256" key="5">
    <source>
        <dbReference type="ARBA" id="ARBA00023078"/>
    </source>
</evidence>
<dbReference type="GO" id="GO:0009767">
    <property type="term" value="P:photosynthetic electron transport chain"/>
    <property type="evidence" value="ECO:0007669"/>
    <property type="project" value="TreeGrafter"/>
</dbReference>
<dbReference type="OrthoDB" id="783722at2759"/>
<dbReference type="Pfam" id="PF05757">
    <property type="entry name" value="PsbQ"/>
    <property type="match status" value="1"/>
</dbReference>
<dbReference type="Gene3D" id="1.20.120.290">
    <property type="entry name" value="Oxygen-evolving enhancer protein 3 (PsbQ), four-helix up-down bundle"/>
    <property type="match status" value="1"/>
</dbReference>
<accession>A0A6A4L887</accession>